<dbReference type="EMBL" id="BAAAZO010000003">
    <property type="protein sequence ID" value="GAA3609862.1"/>
    <property type="molecule type" value="Genomic_DNA"/>
</dbReference>
<keyword evidence="3" id="KW-1185">Reference proteome</keyword>
<evidence type="ECO:0008006" key="4">
    <source>
        <dbReference type="Google" id="ProtNLM"/>
    </source>
</evidence>
<keyword evidence="1" id="KW-1133">Transmembrane helix</keyword>
<organism evidence="2 3">
    <name type="scientific">Kineosporia mesophila</name>
    <dbReference type="NCBI Taxonomy" id="566012"/>
    <lineage>
        <taxon>Bacteria</taxon>
        <taxon>Bacillati</taxon>
        <taxon>Actinomycetota</taxon>
        <taxon>Actinomycetes</taxon>
        <taxon>Kineosporiales</taxon>
        <taxon>Kineosporiaceae</taxon>
        <taxon>Kineosporia</taxon>
    </lineage>
</organism>
<feature type="transmembrane region" description="Helical" evidence="1">
    <location>
        <begin position="37"/>
        <end position="55"/>
    </location>
</feature>
<evidence type="ECO:0000313" key="2">
    <source>
        <dbReference type="EMBL" id="GAA3609862.1"/>
    </source>
</evidence>
<proteinExistence type="predicted"/>
<evidence type="ECO:0000256" key="1">
    <source>
        <dbReference type="SAM" id="Phobius"/>
    </source>
</evidence>
<dbReference type="RefSeq" id="WP_231487329.1">
    <property type="nucleotide sequence ID" value="NZ_BAAAZO010000003.1"/>
</dbReference>
<accession>A0ABP6ZHF0</accession>
<dbReference type="Proteomes" id="UP001501074">
    <property type="component" value="Unassembled WGS sequence"/>
</dbReference>
<name>A0ABP6ZHF0_9ACTN</name>
<reference evidence="3" key="1">
    <citation type="journal article" date="2019" name="Int. J. Syst. Evol. Microbiol.">
        <title>The Global Catalogue of Microorganisms (GCM) 10K type strain sequencing project: providing services to taxonomists for standard genome sequencing and annotation.</title>
        <authorList>
            <consortium name="The Broad Institute Genomics Platform"/>
            <consortium name="The Broad Institute Genome Sequencing Center for Infectious Disease"/>
            <person name="Wu L."/>
            <person name="Ma J."/>
        </authorList>
    </citation>
    <scope>NUCLEOTIDE SEQUENCE [LARGE SCALE GENOMIC DNA]</scope>
    <source>
        <strain evidence="3">JCM 16902</strain>
    </source>
</reference>
<keyword evidence="1" id="KW-0472">Membrane</keyword>
<evidence type="ECO:0000313" key="3">
    <source>
        <dbReference type="Proteomes" id="UP001501074"/>
    </source>
</evidence>
<sequence length="76" mass="8429">MPEFNLTPRVRLWIAVWLTGVVALVLITVLTDVNDTVVGGALGAWCGFAIAVVMVRHERAKKQPPTQLAKERYGKR</sequence>
<keyword evidence="1" id="KW-0812">Transmembrane</keyword>
<protein>
    <recommendedName>
        <fullName evidence="4">DUF2530 domain-containing protein</fullName>
    </recommendedName>
</protein>
<comment type="caution">
    <text evidence="2">The sequence shown here is derived from an EMBL/GenBank/DDBJ whole genome shotgun (WGS) entry which is preliminary data.</text>
</comment>
<gene>
    <name evidence="2" type="ORF">GCM10022223_27410</name>
</gene>
<feature type="transmembrane region" description="Helical" evidence="1">
    <location>
        <begin position="12"/>
        <end position="31"/>
    </location>
</feature>